<feature type="site" description="Could be important to modulate the pK values of the two catalytic cysteine residues" evidence="8">
    <location>
        <position position="220"/>
    </location>
</feature>
<comment type="caution">
    <text evidence="10">The sequence shown here is derived from an EMBL/GenBank/DDBJ whole genome shotgun (WGS) entry which is preliminary data.</text>
</comment>
<evidence type="ECO:0000256" key="1">
    <source>
        <dbReference type="ARBA" id="ARBA00005196"/>
    </source>
</evidence>
<feature type="site" description="Could be important to modulate the pK values of the two catalytic cysteine residues" evidence="8">
    <location>
        <position position="164"/>
    </location>
</feature>
<feature type="active site" description="Proton acceptor" evidence="8">
    <location>
        <position position="229"/>
    </location>
</feature>
<dbReference type="PANTHER" id="PTHR31689:SF0">
    <property type="entry name" value="DIAMINOPIMELATE EPIMERASE"/>
    <property type="match status" value="1"/>
</dbReference>
<protein>
    <recommendedName>
        <fullName evidence="3 8">Diaminopimelate epimerase</fullName>
        <shortName evidence="8">DAP epimerase</shortName>
        <ecNumber evidence="3 8">5.1.1.7</ecNumber>
    </recommendedName>
    <alternativeName>
        <fullName evidence="8">PLP-independent amino acid racemase</fullName>
    </alternativeName>
</protein>
<dbReference type="HAMAP" id="MF_00197">
    <property type="entry name" value="DAP_epimerase"/>
    <property type="match status" value="1"/>
</dbReference>
<evidence type="ECO:0000256" key="5">
    <source>
        <dbReference type="ARBA" id="ARBA00023154"/>
    </source>
</evidence>
<dbReference type="InterPro" id="IPR018510">
    <property type="entry name" value="DAP_epimerase_AS"/>
</dbReference>
<organism evidence="10 11">
    <name type="scientific">Kineosporia babensis</name>
    <dbReference type="NCBI Taxonomy" id="499548"/>
    <lineage>
        <taxon>Bacteria</taxon>
        <taxon>Bacillati</taxon>
        <taxon>Actinomycetota</taxon>
        <taxon>Actinomycetes</taxon>
        <taxon>Kineosporiales</taxon>
        <taxon>Kineosporiaceae</taxon>
        <taxon>Kineosporia</taxon>
    </lineage>
</organism>
<dbReference type="EC" id="5.1.1.7" evidence="3 8"/>
<feature type="binding site" evidence="8">
    <location>
        <begin position="220"/>
        <end position="221"/>
    </location>
    <ligand>
        <name>substrate</name>
    </ligand>
</feature>
<dbReference type="NCBIfam" id="TIGR00652">
    <property type="entry name" value="DapF"/>
    <property type="match status" value="1"/>
</dbReference>
<dbReference type="SUPFAM" id="SSF54506">
    <property type="entry name" value="Diaminopimelate epimerase-like"/>
    <property type="match status" value="2"/>
</dbReference>
<feature type="binding site" evidence="8">
    <location>
        <begin position="230"/>
        <end position="231"/>
    </location>
    <ligand>
        <name>substrate</name>
    </ligand>
</feature>
<dbReference type="Gene3D" id="3.10.310.10">
    <property type="entry name" value="Diaminopimelate Epimerase, Chain A, domain 1"/>
    <property type="match status" value="2"/>
</dbReference>
<evidence type="ECO:0000256" key="6">
    <source>
        <dbReference type="ARBA" id="ARBA00023235"/>
    </source>
</evidence>
<keyword evidence="11" id="KW-1185">Reference proteome</keyword>
<dbReference type="GO" id="GO:0008837">
    <property type="term" value="F:diaminopimelate epimerase activity"/>
    <property type="evidence" value="ECO:0007669"/>
    <property type="project" value="UniProtKB-UniRule"/>
</dbReference>
<reference evidence="10" key="1">
    <citation type="submission" date="2021-11" db="EMBL/GenBank/DDBJ databases">
        <title>Streptomyces corallinus and Kineosporia corallina sp. nov., two new coral-derived marine actinobacteria.</title>
        <authorList>
            <person name="Buangrab K."/>
            <person name="Sutthacheep M."/>
            <person name="Yeemin T."/>
            <person name="Harunari E."/>
            <person name="Igarashi Y."/>
            <person name="Sripreechasak P."/>
            <person name="Kanchanasin P."/>
            <person name="Tanasupawat S."/>
            <person name="Phongsopitanun W."/>
        </authorList>
    </citation>
    <scope>NUCLEOTIDE SEQUENCE</scope>
    <source>
        <strain evidence="10">JCM 31032</strain>
    </source>
</reference>
<feature type="active site" description="Proton donor" evidence="8">
    <location>
        <position position="78"/>
    </location>
</feature>
<evidence type="ECO:0000256" key="9">
    <source>
        <dbReference type="PROSITE-ProRule" id="PRU10125"/>
    </source>
</evidence>
<keyword evidence="4 8" id="KW-0028">Amino-acid biosynthesis</keyword>
<evidence type="ECO:0000256" key="2">
    <source>
        <dbReference type="ARBA" id="ARBA00010219"/>
    </source>
</evidence>
<feature type="binding site" evidence="8">
    <location>
        <position position="12"/>
    </location>
    <ligand>
        <name>substrate</name>
    </ligand>
</feature>
<dbReference type="PANTHER" id="PTHR31689">
    <property type="entry name" value="DIAMINOPIMELATE EPIMERASE, CHLOROPLASTIC"/>
    <property type="match status" value="1"/>
</dbReference>
<evidence type="ECO:0000313" key="10">
    <source>
        <dbReference type="EMBL" id="MCD5314118.1"/>
    </source>
</evidence>
<dbReference type="PROSITE" id="PS01326">
    <property type="entry name" value="DAP_EPIMERASE"/>
    <property type="match status" value="1"/>
</dbReference>
<dbReference type="InterPro" id="IPR001653">
    <property type="entry name" value="DAP_epimerase_DapF"/>
</dbReference>
<keyword evidence="5 8" id="KW-0457">Lysine biosynthesis</keyword>
<proteinExistence type="inferred from homology"/>
<comment type="catalytic activity">
    <reaction evidence="7 8">
        <text>(2S,6S)-2,6-diaminopimelate = meso-2,6-diaminopimelate</text>
        <dbReference type="Rhea" id="RHEA:15393"/>
        <dbReference type="ChEBI" id="CHEBI:57609"/>
        <dbReference type="ChEBI" id="CHEBI:57791"/>
        <dbReference type="EC" id="5.1.1.7"/>
    </reaction>
</comment>
<feature type="binding site" evidence="8">
    <location>
        <position position="69"/>
    </location>
    <ligand>
        <name>substrate</name>
    </ligand>
</feature>
<comment type="subcellular location">
    <subcellularLocation>
        <location evidence="8">Cytoplasm</location>
    </subcellularLocation>
</comment>
<evidence type="ECO:0000256" key="3">
    <source>
        <dbReference type="ARBA" id="ARBA00013080"/>
    </source>
</evidence>
<evidence type="ECO:0000256" key="8">
    <source>
        <dbReference type="HAMAP-Rule" id="MF_00197"/>
    </source>
</evidence>
<comment type="caution">
    <text evidence="8">Lacks conserved residue(s) required for the propagation of feature annotation.</text>
</comment>
<dbReference type="RefSeq" id="WP_231446386.1">
    <property type="nucleotide sequence ID" value="NZ_JAJOMB010000015.1"/>
</dbReference>
<evidence type="ECO:0000256" key="7">
    <source>
        <dbReference type="ARBA" id="ARBA00051712"/>
    </source>
</evidence>
<feature type="binding site" evidence="8">
    <location>
        <position position="195"/>
    </location>
    <ligand>
        <name>substrate</name>
    </ligand>
</feature>
<comment type="function">
    <text evidence="8">Catalyzes the stereoinversion of LL-2,6-diaminopimelate (L,L-DAP) to meso-diaminopimelate (meso-DAP), a precursor of L-lysine and an essential component of the bacterial peptidoglycan.</text>
</comment>
<feature type="active site" evidence="9">
    <location>
        <position position="78"/>
    </location>
</feature>
<comment type="subunit">
    <text evidence="8">Homodimer.</text>
</comment>
<dbReference type="Pfam" id="PF01678">
    <property type="entry name" value="DAP_epimerase"/>
    <property type="match status" value="2"/>
</dbReference>
<feature type="binding site" evidence="8">
    <location>
        <begin position="79"/>
        <end position="80"/>
    </location>
    <ligand>
        <name>substrate</name>
    </ligand>
</feature>
<gene>
    <name evidence="8 10" type="primary">dapF</name>
    <name evidence="10" type="ORF">LR394_24725</name>
</gene>
<evidence type="ECO:0000313" key="11">
    <source>
        <dbReference type="Proteomes" id="UP001138997"/>
    </source>
</evidence>
<keyword evidence="8" id="KW-0963">Cytoplasm</keyword>
<dbReference type="Proteomes" id="UP001138997">
    <property type="component" value="Unassembled WGS sequence"/>
</dbReference>
<dbReference type="GO" id="GO:0009089">
    <property type="term" value="P:lysine biosynthetic process via diaminopimelate"/>
    <property type="evidence" value="ECO:0007669"/>
    <property type="project" value="UniProtKB-UniRule"/>
</dbReference>
<sequence>MTTFAKGHGTENDFVLLDDPEGRIDLTPELIRSLADRRAGLGADGVIRVVRSAAAGQDPSAEWFMDYWNSDGSAAEMCGNGSRVFVAYLLRRGWVSLEDGEELNIATRGGVMPVRRRGELFTIDLGAWKVAGGPPAVAAGSDVTVTFPGLPPLPGLSVSLSNPHVVVALPDVETLAALDLSVPPIVDPAPPNGTNVEIVVPLHDQSVRSELGHLKMRVHERGSGETRSCGTGTVAAALAARAWGGNLAPDHWRVDVPGGTLYVDAEGTASEGDSAKLSGPAVIVAEGELVTS</sequence>
<comment type="pathway">
    <text evidence="1 8">Amino-acid biosynthesis; L-lysine biosynthesis via DAP pathway; DL-2,6-diaminopimelate from LL-2,6-diaminopimelate: step 1/1.</text>
</comment>
<name>A0A9X1NJ84_9ACTN</name>
<dbReference type="AlphaFoldDB" id="A0A9X1NJ84"/>
<dbReference type="GO" id="GO:0005829">
    <property type="term" value="C:cytosol"/>
    <property type="evidence" value="ECO:0007669"/>
    <property type="project" value="TreeGrafter"/>
</dbReference>
<accession>A0A9X1NJ84</accession>
<keyword evidence="6 8" id="KW-0413">Isomerase</keyword>
<feature type="binding site" evidence="8">
    <location>
        <position position="162"/>
    </location>
    <ligand>
        <name>substrate</name>
    </ligand>
</feature>
<evidence type="ECO:0000256" key="4">
    <source>
        <dbReference type="ARBA" id="ARBA00022605"/>
    </source>
</evidence>
<comment type="similarity">
    <text evidence="2 8">Belongs to the diaminopimelate epimerase family.</text>
</comment>
<dbReference type="EMBL" id="JAJOMB010000015">
    <property type="protein sequence ID" value="MCD5314118.1"/>
    <property type="molecule type" value="Genomic_DNA"/>
</dbReference>